<evidence type="ECO:0000313" key="4">
    <source>
        <dbReference type="EMBL" id="MEJ5976339.1"/>
    </source>
</evidence>
<reference evidence="4 5" key="1">
    <citation type="submission" date="2024-03" db="EMBL/GenBank/DDBJ databases">
        <authorList>
            <person name="Jo J.-H."/>
        </authorList>
    </citation>
    <scope>NUCLEOTIDE SEQUENCE [LARGE SCALE GENOMIC DNA]</scope>
    <source>
        <strain evidence="4 5">PS1R-30</strain>
    </source>
</reference>
<accession>A0ABU8RU89</accession>
<dbReference type="InterPro" id="IPR029154">
    <property type="entry name" value="HIBADH-like_NADP-bd"/>
</dbReference>
<organism evidence="4 5">
    <name type="scientific">Novosphingobium anseongense</name>
    <dbReference type="NCBI Taxonomy" id="3133436"/>
    <lineage>
        <taxon>Bacteria</taxon>
        <taxon>Pseudomonadati</taxon>
        <taxon>Pseudomonadota</taxon>
        <taxon>Alphaproteobacteria</taxon>
        <taxon>Sphingomonadales</taxon>
        <taxon>Sphingomonadaceae</taxon>
        <taxon>Novosphingobium</taxon>
    </lineage>
</organism>
<dbReference type="Gene3D" id="3.10.450.50">
    <property type="match status" value="1"/>
</dbReference>
<dbReference type="Pfam" id="PF12680">
    <property type="entry name" value="SnoaL_2"/>
    <property type="match status" value="1"/>
</dbReference>
<dbReference type="InterPro" id="IPR037401">
    <property type="entry name" value="SnoaL-like"/>
</dbReference>
<comment type="caution">
    <text evidence="4">The sequence shown here is derived from an EMBL/GenBank/DDBJ whole genome shotgun (WGS) entry which is preliminary data.</text>
</comment>
<dbReference type="PANTHER" id="PTHR43060:SF15">
    <property type="entry name" value="3-HYDROXYISOBUTYRATE DEHYDROGENASE-LIKE 1, MITOCHONDRIAL-RELATED"/>
    <property type="match status" value="1"/>
</dbReference>
<evidence type="ECO:0000259" key="1">
    <source>
        <dbReference type="Pfam" id="PF03446"/>
    </source>
</evidence>
<dbReference type="InterPro" id="IPR008927">
    <property type="entry name" value="6-PGluconate_DH-like_C_sf"/>
</dbReference>
<sequence>MSKLRAGFIGLGSMGAPIARRLARNGFDVIGCDLSDEMLAAFDEPGTHKTKDPLEAARESDMLGICVRTDAQLESLCGDGALFAALGEGGTVILHSTVAPELAQKLAAKAKDHGVGFVDVGVSGGGPAAIEGQLSLFVGADPADVETARPWLEAIGRNLAHLGPVGRGQEGKLLNNLISIANYGMSAAIVDLGVDMGFDRQQLIDAFNAGSAQSFALRVGPGMVQPREGTGATGSLKGLHDLLKKDVDHCRELDVSETTALSALLASCDAMLARIRRAAAEAEGQPRPNDPSATVDAYFAAVRAKDMDAWIALFAEDARYALPNGQSFQGKPAIREFQQMVFGSGSPFPTPGARFVGAEGIAVEIEAKLPDGTVRNTTNHYRFDDAGKITSLTVYMRG</sequence>
<dbReference type="RefSeq" id="WP_339586254.1">
    <property type="nucleotide sequence ID" value="NZ_JBBHJZ010000001.1"/>
</dbReference>
<evidence type="ECO:0000259" key="3">
    <source>
        <dbReference type="Pfam" id="PF14833"/>
    </source>
</evidence>
<dbReference type="InterPro" id="IPR032710">
    <property type="entry name" value="NTF2-like_dom_sf"/>
</dbReference>
<dbReference type="SUPFAM" id="SSF48179">
    <property type="entry name" value="6-phosphogluconate dehydrogenase C-terminal domain-like"/>
    <property type="match status" value="1"/>
</dbReference>
<dbReference type="InterPro" id="IPR013328">
    <property type="entry name" value="6PGD_dom2"/>
</dbReference>
<keyword evidence="5" id="KW-1185">Reference proteome</keyword>
<protein>
    <submittedName>
        <fullName evidence="4">NAD(P)-binding domain-containing protein</fullName>
    </submittedName>
</protein>
<feature type="domain" description="3-hydroxyisobutyrate dehydrogenase-like NAD-binding" evidence="3">
    <location>
        <begin position="166"/>
        <end position="280"/>
    </location>
</feature>
<dbReference type="InterPro" id="IPR036291">
    <property type="entry name" value="NAD(P)-bd_dom_sf"/>
</dbReference>
<dbReference type="Pfam" id="PF03446">
    <property type="entry name" value="NAD_binding_2"/>
    <property type="match status" value="1"/>
</dbReference>
<dbReference type="Gene3D" id="3.40.50.720">
    <property type="entry name" value="NAD(P)-binding Rossmann-like Domain"/>
    <property type="match status" value="1"/>
</dbReference>
<feature type="domain" description="SnoaL-like" evidence="2">
    <location>
        <begin position="295"/>
        <end position="391"/>
    </location>
</feature>
<evidence type="ECO:0000313" key="5">
    <source>
        <dbReference type="Proteomes" id="UP001361239"/>
    </source>
</evidence>
<dbReference type="EMBL" id="JBBHJZ010000001">
    <property type="protein sequence ID" value="MEJ5976339.1"/>
    <property type="molecule type" value="Genomic_DNA"/>
</dbReference>
<dbReference type="Proteomes" id="UP001361239">
    <property type="component" value="Unassembled WGS sequence"/>
</dbReference>
<gene>
    <name evidence="4" type="ORF">WG901_06815</name>
</gene>
<dbReference type="SUPFAM" id="SSF54427">
    <property type="entry name" value="NTF2-like"/>
    <property type="match status" value="1"/>
</dbReference>
<dbReference type="InterPro" id="IPR006115">
    <property type="entry name" value="6PGDH_NADP-bd"/>
</dbReference>
<proteinExistence type="predicted"/>
<dbReference type="PANTHER" id="PTHR43060">
    <property type="entry name" value="3-HYDROXYISOBUTYRATE DEHYDROGENASE-LIKE 1, MITOCHONDRIAL-RELATED"/>
    <property type="match status" value="1"/>
</dbReference>
<feature type="domain" description="6-phosphogluconate dehydrogenase NADP-binding" evidence="1">
    <location>
        <begin position="7"/>
        <end position="163"/>
    </location>
</feature>
<dbReference type="Pfam" id="PF14833">
    <property type="entry name" value="NAD_binding_11"/>
    <property type="match status" value="1"/>
</dbReference>
<evidence type="ECO:0000259" key="2">
    <source>
        <dbReference type="Pfam" id="PF12680"/>
    </source>
</evidence>
<dbReference type="SUPFAM" id="SSF51735">
    <property type="entry name" value="NAD(P)-binding Rossmann-fold domains"/>
    <property type="match status" value="1"/>
</dbReference>
<dbReference type="Gene3D" id="1.10.1040.10">
    <property type="entry name" value="N-(1-d-carboxylethyl)-l-norvaline Dehydrogenase, domain 2"/>
    <property type="match status" value="1"/>
</dbReference>
<name>A0ABU8RU89_9SPHN</name>